<protein>
    <recommendedName>
        <fullName evidence="4">Secreted protein</fullName>
    </recommendedName>
</protein>
<feature type="chain" id="PRO_5041245077" description="Secreted protein" evidence="1">
    <location>
        <begin position="19"/>
        <end position="73"/>
    </location>
</feature>
<evidence type="ECO:0000313" key="3">
    <source>
        <dbReference type="Proteomes" id="UP001175228"/>
    </source>
</evidence>
<comment type="caution">
    <text evidence="2">The sequence shown here is derived from an EMBL/GenBank/DDBJ whole genome shotgun (WGS) entry which is preliminary data.</text>
</comment>
<evidence type="ECO:0000313" key="2">
    <source>
        <dbReference type="EMBL" id="KAK0489655.1"/>
    </source>
</evidence>
<evidence type="ECO:0008006" key="4">
    <source>
        <dbReference type="Google" id="ProtNLM"/>
    </source>
</evidence>
<keyword evidence="3" id="KW-1185">Reference proteome</keyword>
<proteinExistence type="predicted"/>
<sequence length="73" mass="8252">MTFQAVIHLFSKSWLCLASVSASLHVYFDLCATVSRSQCSGMVGLKNRLLRRFVHDMHSQEGEGRSYRLPMCG</sequence>
<accession>A0AA39PSC5</accession>
<gene>
    <name evidence="2" type="ORF">EDD18DRAFT_574309</name>
</gene>
<evidence type="ECO:0000256" key="1">
    <source>
        <dbReference type="SAM" id="SignalP"/>
    </source>
</evidence>
<name>A0AA39PSC5_9AGAR</name>
<feature type="signal peptide" evidence="1">
    <location>
        <begin position="1"/>
        <end position="18"/>
    </location>
</feature>
<dbReference type="Proteomes" id="UP001175228">
    <property type="component" value="Unassembled WGS sequence"/>
</dbReference>
<keyword evidence="1" id="KW-0732">Signal</keyword>
<organism evidence="2 3">
    <name type="scientific">Armillaria luteobubalina</name>
    <dbReference type="NCBI Taxonomy" id="153913"/>
    <lineage>
        <taxon>Eukaryota</taxon>
        <taxon>Fungi</taxon>
        <taxon>Dikarya</taxon>
        <taxon>Basidiomycota</taxon>
        <taxon>Agaricomycotina</taxon>
        <taxon>Agaricomycetes</taxon>
        <taxon>Agaricomycetidae</taxon>
        <taxon>Agaricales</taxon>
        <taxon>Marasmiineae</taxon>
        <taxon>Physalacriaceae</taxon>
        <taxon>Armillaria</taxon>
    </lineage>
</organism>
<dbReference type="AlphaFoldDB" id="A0AA39PSC5"/>
<dbReference type="EMBL" id="JAUEPU010000037">
    <property type="protein sequence ID" value="KAK0489655.1"/>
    <property type="molecule type" value="Genomic_DNA"/>
</dbReference>
<reference evidence="2" key="1">
    <citation type="submission" date="2023-06" db="EMBL/GenBank/DDBJ databases">
        <authorList>
            <consortium name="Lawrence Berkeley National Laboratory"/>
            <person name="Ahrendt S."/>
            <person name="Sahu N."/>
            <person name="Indic B."/>
            <person name="Wong-Bajracharya J."/>
            <person name="Merenyi Z."/>
            <person name="Ke H.-M."/>
            <person name="Monk M."/>
            <person name="Kocsube S."/>
            <person name="Drula E."/>
            <person name="Lipzen A."/>
            <person name="Balint B."/>
            <person name="Henrissat B."/>
            <person name="Andreopoulos B."/>
            <person name="Martin F.M."/>
            <person name="Harder C.B."/>
            <person name="Rigling D."/>
            <person name="Ford K.L."/>
            <person name="Foster G.D."/>
            <person name="Pangilinan J."/>
            <person name="Papanicolaou A."/>
            <person name="Barry K."/>
            <person name="LaButti K."/>
            <person name="Viragh M."/>
            <person name="Koriabine M."/>
            <person name="Yan M."/>
            <person name="Riley R."/>
            <person name="Champramary S."/>
            <person name="Plett K.L."/>
            <person name="Tsai I.J."/>
            <person name="Slot J."/>
            <person name="Sipos G."/>
            <person name="Plett J."/>
            <person name="Nagy L.G."/>
            <person name="Grigoriev I.V."/>
        </authorList>
    </citation>
    <scope>NUCLEOTIDE SEQUENCE</scope>
    <source>
        <strain evidence="2">HWK02</strain>
    </source>
</reference>